<organism evidence="2 3">
    <name type="scientific">Diaphorobacter ruginosibacter</name>
    <dbReference type="NCBI Taxonomy" id="1715720"/>
    <lineage>
        <taxon>Bacteria</taxon>
        <taxon>Pseudomonadati</taxon>
        <taxon>Pseudomonadota</taxon>
        <taxon>Betaproteobacteria</taxon>
        <taxon>Burkholderiales</taxon>
        <taxon>Comamonadaceae</taxon>
        <taxon>Diaphorobacter</taxon>
    </lineage>
</organism>
<keyword evidence="3" id="KW-1185">Reference proteome</keyword>
<accession>A0A7G9RPD5</accession>
<dbReference type="Proteomes" id="UP000515811">
    <property type="component" value="Chromosome"/>
</dbReference>
<dbReference type="Pfam" id="PF03886">
    <property type="entry name" value="ABC_trans_aux"/>
    <property type="match status" value="1"/>
</dbReference>
<proteinExistence type="predicted"/>
<evidence type="ECO:0000313" key="3">
    <source>
        <dbReference type="Proteomes" id="UP000515811"/>
    </source>
</evidence>
<evidence type="ECO:0000259" key="1">
    <source>
        <dbReference type="Pfam" id="PF03886"/>
    </source>
</evidence>
<evidence type="ECO:0000313" key="2">
    <source>
        <dbReference type="EMBL" id="QNN57460.1"/>
    </source>
</evidence>
<name>A0A7G9RPD5_9BURK</name>
<dbReference type="EMBL" id="CP060714">
    <property type="protein sequence ID" value="QNN57460.1"/>
    <property type="molecule type" value="Genomic_DNA"/>
</dbReference>
<protein>
    <submittedName>
        <fullName evidence="2">Membrane integrity-associated transporter subunit PqiC</fullName>
    </submittedName>
</protein>
<dbReference type="AlphaFoldDB" id="A0A7G9RPD5"/>
<dbReference type="RefSeq" id="WP_187597713.1">
    <property type="nucleotide sequence ID" value="NZ_CP060714.1"/>
</dbReference>
<dbReference type="KEGG" id="drg:H9K76_00710"/>
<gene>
    <name evidence="2" type="ORF">H9K76_00710</name>
</gene>
<dbReference type="Gene3D" id="3.40.50.10610">
    <property type="entry name" value="ABC-type transport auxiliary lipoprotein component"/>
    <property type="match status" value="1"/>
</dbReference>
<dbReference type="SUPFAM" id="SSF159594">
    <property type="entry name" value="XCC0632-like"/>
    <property type="match status" value="1"/>
</dbReference>
<sequence length="240" mass="25471">MATTPSSSFSSSYYYFSFFPAPRVALSLALAALLAGCGSILPTPPQRADVYDFGPGLTAAQANAPSAPSAQPRQPLPPIALADFATAGLPDGRTALFYRLAYANPQVLYPYTLARWSQTPATLMQMAVRDRLSLQSRAVIYGDQNIDQQVTGGKSPTVLRAEVEEFSHVFSSEKESTGLVRVRASLVASLKAGDELIAQRLFVVQRPAPSQDAAGGAKALSEAAAQVADEIAQWVAQSGY</sequence>
<dbReference type="InterPro" id="IPR005586">
    <property type="entry name" value="ABC_trans_aux"/>
</dbReference>
<feature type="domain" description="ABC-type transport auxiliary lipoprotein component" evidence="1">
    <location>
        <begin position="104"/>
        <end position="232"/>
    </location>
</feature>
<reference evidence="2 3" key="1">
    <citation type="submission" date="2020-08" db="EMBL/GenBank/DDBJ databases">
        <title>Genome sequence of Diaphorobacter ruginosibacter DSM 27467T.</title>
        <authorList>
            <person name="Hyun D.-W."/>
            <person name="Bae J.-W."/>
        </authorList>
    </citation>
    <scope>NUCLEOTIDE SEQUENCE [LARGE SCALE GENOMIC DNA]</scope>
    <source>
        <strain evidence="2 3">DSM 27467</strain>
    </source>
</reference>